<reference evidence="2 3" key="1">
    <citation type="submission" date="2010-03" db="EMBL/GenBank/DDBJ databases">
        <authorList>
            <consortium name="The Broad Institute Genome Sequencing Platform"/>
            <person name="Ward D."/>
            <person name="Earl A."/>
            <person name="Feldgarden M."/>
            <person name="Gevers D."/>
            <person name="Young S."/>
            <person name="Zeng Q."/>
            <person name="Koehrsen M."/>
            <person name="Alvarado L."/>
            <person name="Berlin A.M."/>
            <person name="Borenstein D."/>
            <person name="Chapman S.B."/>
            <person name="Chen Z."/>
            <person name="Engels R."/>
            <person name="Freedman E."/>
            <person name="Gellesch M."/>
            <person name="Goldberg J."/>
            <person name="Griggs A."/>
            <person name="Gujja S."/>
            <person name="Heilman E.R."/>
            <person name="Heiman D.I."/>
            <person name="Hepburn T.A."/>
            <person name="Howarth C."/>
            <person name="Jen D."/>
            <person name="Larson L."/>
            <person name="Mehta T."/>
            <person name="Park D."/>
            <person name="Pearson M."/>
            <person name="Richards J."/>
            <person name="Roberts A."/>
            <person name="Saif S."/>
            <person name="Shea T.D."/>
            <person name="Shenoy N."/>
            <person name="Sisk P."/>
            <person name="Stolte C."/>
            <person name="Sykes S.N."/>
            <person name="Walk T."/>
            <person name="White J."/>
            <person name="Yandava C."/>
            <person name="Izard J."/>
            <person name="Baranova O.V."/>
            <person name="Blanton J.M."/>
            <person name="Tanner A.C."/>
            <person name="Dewhirst F."/>
            <person name="Haas B."/>
            <person name="Nusbaum C."/>
            <person name="Birren B."/>
        </authorList>
    </citation>
    <scope>NUCLEOTIDE SEQUENCE [LARGE SCALE GENOMIC DNA]</scope>
    <source>
        <strain evidence="2 3">ATCC 29453</strain>
    </source>
</reference>
<feature type="transmembrane region" description="Helical" evidence="1">
    <location>
        <begin position="304"/>
        <end position="323"/>
    </location>
</feature>
<feature type="transmembrane region" description="Helical" evidence="1">
    <location>
        <begin position="353"/>
        <end position="371"/>
    </location>
</feature>
<feature type="transmembrane region" description="Helical" evidence="1">
    <location>
        <begin position="174"/>
        <end position="193"/>
    </location>
</feature>
<dbReference type="HOGENOM" id="CLU_743727_0_0_4"/>
<keyword evidence="1" id="KW-0472">Membrane</keyword>
<sequence length="372" mass="42203">MIENIKLPKIYVNAEFQRLWWTNVSGGLLMGVLLIYALFISAKESNDWGYLKAIGWGGMFISGVVTYFLIERSLKQDVESNAFDQLRMSSLSPWQMVYSRILVAPLLAWVGFLVGWVLLIAAFVLSTTLVDNNSWNNNVLLTLLAFPLLAWAFACMVLTNALQFGRGLRQWSGSAIQFILMLLINMIFLNYLNFDPLKNLLWSSDETYNILQFWFRNVLLAIFASVAVNSAMAQRLHLKSAHGVFLVLSLLSPLLFSWNFTNVDTMAKTLVLCYGCATIVSILTQNNFHLAQGFAELKQGRFRLPAWVVLFPLGLLVALPLDVNMAKLYLLQIGGLLALVWIFARLKLRYQAITMAMMVYLFGFCFLLLIYP</sequence>
<dbReference type="AlphaFoldDB" id="V9HLF6"/>
<evidence type="ECO:0000256" key="1">
    <source>
        <dbReference type="SAM" id="Phobius"/>
    </source>
</evidence>
<feature type="transmembrane region" description="Helical" evidence="1">
    <location>
        <begin position="243"/>
        <end position="260"/>
    </location>
</feature>
<gene>
    <name evidence="2" type="ORF">HMPREF9021_01265</name>
</gene>
<evidence type="ECO:0000313" key="2">
    <source>
        <dbReference type="EMBL" id="EFG31037.1"/>
    </source>
</evidence>
<dbReference type="STRING" id="641147.HMPREF9021_01265"/>
<dbReference type="eggNOG" id="ENOG502ZCT7">
    <property type="taxonomic scope" value="Bacteria"/>
</dbReference>
<keyword evidence="3" id="KW-1185">Reference proteome</keyword>
<feature type="transmembrane region" description="Helical" evidence="1">
    <location>
        <begin position="20"/>
        <end position="42"/>
    </location>
</feature>
<dbReference type="Proteomes" id="UP000017813">
    <property type="component" value="Unassembled WGS sequence"/>
</dbReference>
<dbReference type="EMBL" id="ADCY02000021">
    <property type="protein sequence ID" value="EFG31037.1"/>
    <property type="molecule type" value="Genomic_DNA"/>
</dbReference>
<feature type="transmembrane region" description="Helical" evidence="1">
    <location>
        <begin position="266"/>
        <end position="283"/>
    </location>
</feature>
<name>V9HLF6_9NEIS</name>
<feature type="transmembrane region" description="Helical" evidence="1">
    <location>
        <begin position="213"/>
        <end position="231"/>
    </location>
</feature>
<accession>V9HLF6</accession>
<feature type="transmembrane region" description="Helical" evidence="1">
    <location>
        <begin position="329"/>
        <end position="346"/>
    </location>
</feature>
<keyword evidence="1" id="KW-1133">Transmembrane helix</keyword>
<feature type="transmembrane region" description="Helical" evidence="1">
    <location>
        <begin position="97"/>
        <end position="127"/>
    </location>
</feature>
<feature type="transmembrane region" description="Helical" evidence="1">
    <location>
        <begin position="48"/>
        <end position="70"/>
    </location>
</feature>
<proteinExistence type="predicted"/>
<feature type="transmembrane region" description="Helical" evidence="1">
    <location>
        <begin position="139"/>
        <end position="162"/>
    </location>
</feature>
<organism evidence="2 3">
    <name type="scientific">Simonsiella muelleri ATCC 29453</name>
    <dbReference type="NCBI Taxonomy" id="641147"/>
    <lineage>
        <taxon>Bacteria</taxon>
        <taxon>Pseudomonadati</taxon>
        <taxon>Pseudomonadota</taxon>
        <taxon>Betaproteobacteria</taxon>
        <taxon>Neisseriales</taxon>
        <taxon>Neisseriaceae</taxon>
        <taxon>Simonsiella</taxon>
    </lineage>
</organism>
<comment type="caution">
    <text evidence="2">The sequence shown here is derived from an EMBL/GenBank/DDBJ whole genome shotgun (WGS) entry which is preliminary data.</text>
</comment>
<protein>
    <submittedName>
        <fullName evidence="2">Uncharacterized protein</fullName>
    </submittedName>
</protein>
<reference evidence="2 3" key="2">
    <citation type="submission" date="2011-10" db="EMBL/GenBank/DDBJ databases">
        <title>The Genome Sequence of Simonsiella muelleri ATCC 29453.</title>
        <authorList>
            <consortium name="The Broad Institute Genome Sequencing Platform"/>
            <consortium name="The Broad Institute Genome Sequencing Center for Infectious Disease"/>
            <person name="Earl A."/>
            <person name="Ward D."/>
            <person name="Feldgarden M."/>
            <person name="Gevers D."/>
            <person name="Izard J."/>
            <person name="Baranova O.V."/>
            <person name="Blanton J.M."/>
            <person name="Tanner A.C."/>
            <person name="Dewhirst F."/>
            <person name="Young S.K."/>
            <person name="Zeng Q."/>
            <person name="Gargeya S."/>
            <person name="Fitzgerald M."/>
            <person name="Haas B."/>
            <person name="Abouelleil A."/>
            <person name="Alvarado L."/>
            <person name="Arachchi H.M."/>
            <person name="Berlin A."/>
            <person name="Brown A."/>
            <person name="Chapman S.B."/>
            <person name="Chen Z."/>
            <person name="Dunbar C."/>
            <person name="Freedman E."/>
            <person name="Gearin G."/>
            <person name="Goldberg J."/>
            <person name="Griggs A."/>
            <person name="Gujja S."/>
            <person name="Heiman D."/>
            <person name="Howarth C."/>
            <person name="Larson L."/>
            <person name="Lui A."/>
            <person name="MacDonald P.J.P."/>
            <person name="Montmayeur A."/>
            <person name="Murphy C."/>
            <person name="Neiman D."/>
            <person name="Pearson M."/>
            <person name="Priest M."/>
            <person name="Roberts A."/>
            <person name="Saif S."/>
            <person name="Shea T."/>
            <person name="Shenoy N."/>
            <person name="Sisk P."/>
            <person name="Stolte C."/>
            <person name="Sykes S."/>
            <person name="Wortman J."/>
            <person name="Nusbaum C."/>
            <person name="Birren B."/>
        </authorList>
    </citation>
    <scope>NUCLEOTIDE SEQUENCE [LARGE SCALE GENOMIC DNA]</scope>
    <source>
        <strain evidence="2 3">ATCC 29453</strain>
    </source>
</reference>
<evidence type="ECO:0000313" key="3">
    <source>
        <dbReference type="Proteomes" id="UP000017813"/>
    </source>
</evidence>
<dbReference type="KEGG" id="smur:BWP33_04890"/>
<dbReference type="RefSeq" id="WP_002641674.1">
    <property type="nucleotide sequence ID" value="NZ_CP019448.1"/>
</dbReference>
<dbReference type="OrthoDB" id="8766429at2"/>
<keyword evidence="1" id="KW-0812">Transmembrane</keyword>